<keyword evidence="12" id="KW-0413">Isomerase</keyword>
<dbReference type="Proteomes" id="UP000006621">
    <property type="component" value="Chromosome"/>
</dbReference>
<dbReference type="Pfam" id="PF00483">
    <property type="entry name" value="NTP_transferase"/>
    <property type="match status" value="1"/>
</dbReference>
<dbReference type="NCBIfam" id="TIGR01479">
    <property type="entry name" value="GMP_PMI"/>
    <property type="match status" value="1"/>
</dbReference>
<proteinExistence type="inferred from homology"/>
<dbReference type="RefSeq" id="WP_013885419.1">
    <property type="nucleotide sequence ID" value="NC_015672.1"/>
</dbReference>
<name>F8E7R2_FLESM</name>
<dbReference type="AlphaFoldDB" id="F8E7R2"/>
<evidence type="ECO:0000256" key="4">
    <source>
        <dbReference type="ARBA" id="ARBA00022695"/>
    </source>
</evidence>
<protein>
    <recommendedName>
        <fullName evidence="2">mannose-1-phosphate guanylyltransferase</fullName>
        <ecNumber evidence="2">2.7.7.13</ecNumber>
    </recommendedName>
</protein>
<evidence type="ECO:0000259" key="9">
    <source>
        <dbReference type="Pfam" id="PF00483"/>
    </source>
</evidence>
<comment type="catalytic activity">
    <reaction evidence="7">
        <text>alpha-D-mannose 1-phosphate + GTP + H(+) = GDP-alpha-D-mannose + diphosphate</text>
        <dbReference type="Rhea" id="RHEA:15229"/>
        <dbReference type="ChEBI" id="CHEBI:15378"/>
        <dbReference type="ChEBI" id="CHEBI:33019"/>
        <dbReference type="ChEBI" id="CHEBI:37565"/>
        <dbReference type="ChEBI" id="CHEBI:57527"/>
        <dbReference type="ChEBI" id="CHEBI:58409"/>
        <dbReference type="EC" id="2.7.7.13"/>
    </reaction>
</comment>
<dbReference type="GO" id="GO:0004475">
    <property type="term" value="F:mannose-1-phosphate guanylyltransferase (GTP) activity"/>
    <property type="evidence" value="ECO:0007669"/>
    <property type="project" value="UniProtKB-EC"/>
</dbReference>
<evidence type="ECO:0000259" key="10">
    <source>
        <dbReference type="Pfam" id="PF01050"/>
    </source>
</evidence>
<dbReference type="Pfam" id="PF01050">
    <property type="entry name" value="MannoseP_isomer"/>
    <property type="match status" value="1"/>
</dbReference>
<keyword evidence="5" id="KW-0547">Nucleotide-binding</keyword>
<dbReference type="KEGG" id="fsi:Flexsi_0215"/>
<dbReference type="EC" id="2.7.7.13" evidence="2"/>
<gene>
    <name evidence="12" type="ordered locus">Flexsi_0215</name>
</gene>
<keyword evidence="4 12" id="KW-0548">Nucleotidyltransferase</keyword>
<dbReference type="eggNOG" id="COG0836">
    <property type="taxonomic scope" value="Bacteria"/>
</dbReference>
<dbReference type="InterPro" id="IPR011051">
    <property type="entry name" value="RmlC_Cupin_sf"/>
</dbReference>
<evidence type="ECO:0000256" key="8">
    <source>
        <dbReference type="RuleBase" id="RU004190"/>
    </source>
</evidence>
<dbReference type="FunFam" id="3.90.550.10:FF:000046">
    <property type="entry name" value="Mannose-1-phosphate guanylyltransferase (GDP)"/>
    <property type="match status" value="1"/>
</dbReference>
<accession>F8E7R2</accession>
<dbReference type="GO" id="GO:0016853">
    <property type="term" value="F:isomerase activity"/>
    <property type="evidence" value="ECO:0007669"/>
    <property type="project" value="UniProtKB-KW"/>
</dbReference>
<dbReference type="FunFam" id="2.60.120.10:FF:000032">
    <property type="entry name" value="Mannose-1-phosphate guanylyltransferase/mannose-6-phosphate isomerase"/>
    <property type="match status" value="1"/>
</dbReference>
<dbReference type="EMBL" id="CP002858">
    <property type="protein sequence ID" value="AEI13907.1"/>
    <property type="molecule type" value="Genomic_DNA"/>
</dbReference>
<dbReference type="InterPro" id="IPR054566">
    <property type="entry name" value="ManC/GMP-like_b-helix"/>
</dbReference>
<keyword evidence="13" id="KW-1185">Reference proteome</keyword>
<dbReference type="eggNOG" id="COG0662">
    <property type="taxonomic scope" value="Bacteria"/>
</dbReference>
<dbReference type="GO" id="GO:0000271">
    <property type="term" value="P:polysaccharide biosynthetic process"/>
    <property type="evidence" value="ECO:0007669"/>
    <property type="project" value="InterPro"/>
</dbReference>
<keyword evidence="6" id="KW-0342">GTP-binding</keyword>
<dbReference type="SUPFAM" id="SSF51182">
    <property type="entry name" value="RmlC-like cupins"/>
    <property type="match status" value="1"/>
</dbReference>
<dbReference type="InterPro" id="IPR051161">
    <property type="entry name" value="Mannose-6P_isomerase_type2"/>
</dbReference>
<comment type="similarity">
    <text evidence="1 8">Belongs to the mannose-6-phosphate isomerase type 2 family.</text>
</comment>
<reference evidence="13" key="2">
    <citation type="submission" date="2011-06" db="EMBL/GenBank/DDBJ databases">
        <title>The complete genome of Flexistipes sinusarabici DSM 4947.</title>
        <authorList>
            <person name="Lucas S."/>
            <person name="Han J."/>
            <person name="Lapidus A."/>
            <person name="Bruce D."/>
            <person name="Goodwin L."/>
            <person name="Pitluck S."/>
            <person name="Peters L."/>
            <person name="Kyrpides N."/>
            <person name="Mavromatis K."/>
            <person name="Ivanova N."/>
            <person name="Mikhailova N."/>
            <person name="Chertkov O."/>
            <person name="Detter J.C."/>
            <person name="Tapia R."/>
            <person name="Han C."/>
            <person name="Land M."/>
            <person name="Hauser L."/>
            <person name="Markowitz V."/>
            <person name="Cheng J.-F."/>
            <person name="Hugenholtz P."/>
            <person name="Woyke T."/>
            <person name="Wu D."/>
            <person name="Spring S."/>
            <person name="Schroeder M."/>
            <person name="Brambilla E."/>
            <person name="Klenk H.-P."/>
            <person name="Eisen J.A."/>
        </authorList>
    </citation>
    <scope>NUCLEOTIDE SEQUENCE [LARGE SCALE GENOMIC DNA]</scope>
    <source>
        <strain evidence="13">DSM 4947 / MAS 10</strain>
    </source>
</reference>
<dbReference type="InterPro" id="IPR029044">
    <property type="entry name" value="Nucleotide-diphossugar_trans"/>
</dbReference>
<organism evidence="12 13">
    <name type="scientific">Flexistipes sinusarabici (strain ATCC 49648 / DSM 4947 / MAS 10)</name>
    <dbReference type="NCBI Taxonomy" id="717231"/>
    <lineage>
        <taxon>Bacteria</taxon>
        <taxon>Pseudomonadati</taxon>
        <taxon>Deferribacterota</taxon>
        <taxon>Deferribacteres</taxon>
        <taxon>Deferribacterales</taxon>
        <taxon>Flexistipitaceae</taxon>
        <taxon>Flexistipes</taxon>
    </lineage>
</organism>
<evidence type="ECO:0000313" key="12">
    <source>
        <dbReference type="EMBL" id="AEI13907.1"/>
    </source>
</evidence>
<sequence>MINLILCGGSGTRLWPLSRKYLPKQFVKIFDGESLFQKTVKRNMHLCDELFIISGENQYFLAVDQLEELDILKNKKVRFFLESEGRNTAPAIALSCFDMDPQETVLVCPSDHIVSDLDIYEQAVARAAELAEEENLVTFGISPSYPETGYGYIQAKGEDVRAFKEKPDAATAQKYLKSGDYLWNSGMFCFKSSTILKAMAKHSKDIFEASENAYNNRSIIGENQFKIKKKDMQSIPAESIDYAVMERTDNVKVVYGEFGWNDVGSFKSLFDLSEKDIVNNAVLNLQTEKVLKPVVINARDNLIINNKRQIAVIGEDNLVVVDTDDALLIANKSESQKVKEIVNQLKERGSELAEIHKTVIRPWGSYAILEEGPLYKIKKITVKAGKRLSLQKHFHRNEHWVVVSGTAKVTLDDEVFLLRQNESTFIKMGAEHRLENPGNIELVIIESQVGEYTGEDDIVRIEDDFKRNE</sequence>
<dbReference type="HOGENOM" id="CLU_035527_1_0_0"/>
<dbReference type="PANTHER" id="PTHR46390:SF1">
    <property type="entry name" value="MANNOSE-1-PHOSPHATE GUANYLYLTRANSFERASE"/>
    <property type="match status" value="1"/>
</dbReference>
<dbReference type="Gene3D" id="2.60.120.10">
    <property type="entry name" value="Jelly Rolls"/>
    <property type="match status" value="1"/>
</dbReference>
<evidence type="ECO:0000256" key="2">
    <source>
        <dbReference type="ARBA" id="ARBA00012387"/>
    </source>
</evidence>
<evidence type="ECO:0000256" key="7">
    <source>
        <dbReference type="ARBA" id="ARBA00047343"/>
    </source>
</evidence>
<evidence type="ECO:0000259" key="11">
    <source>
        <dbReference type="Pfam" id="PF22640"/>
    </source>
</evidence>
<dbReference type="InterPro" id="IPR001538">
    <property type="entry name" value="Man6P_isomerase-2_C"/>
</dbReference>
<keyword evidence="3 12" id="KW-0808">Transferase</keyword>
<dbReference type="OrthoDB" id="9806359at2"/>
<reference evidence="12 13" key="1">
    <citation type="journal article" date="2011" name="Stand. Genomic Sci.">
        <title>Genome sequence of the moderately thermophilic halophile Flexistipes sinusarabici strain (MAS10).</title>
        <authorList>
            <person name="Lapidus A."/>
            <person name="Chertkov O."/>
            <person name="Nolan M."/>
            <person name="Lucas S."/>
            <person name="Hammon N."/>
            <person name="Deshpande S."/>
            <person name="Cheng J.F."/>
            <person name="Tapia R."/>
            <person name="Han C."/>
            <person name="Goodwin L."/>
            <person name="Pitluck S."/>
            <person name="Liolios K."/>
            <person name="Pagani I."/>
            <person name="Ivanova N."/>
            <person name="Huntemann M."/>
            <person name="Mavromatis K."/>
            <person name="Mikhailova N."/>
            <person name="Pati A."/>
            <person name="Chen A."/>
            <person name="Palaniappan K."/>
            <person name="Land M."/>
            <person name="Hauser L."/>
            <person name="Brambilla E.M."/>
            <person name="Rohde M."/>
            <person name="Abt B."/>
            <person name="Spring S."/>
            <person name="Goker M."/>
            <person name="Bristow J."/>
            <person name="Eisen J.A."/>
            <person name="Markowitz V."/>
            <person name="Hugenholtz P."/>
            <person name="Kyrpides N.C."/>
            <person name="Klenk H.P."/>
            <person name="Woyke T."/>
        </authorList>
    </citation>
    <scope>NUCLEOTIDE SEQUENCE [LARGE SCALE GENOMIC DNA]</scope>
    <source>
        <strain evidence="13">DSM 4947 / MAS 10</strain>
    </source>
</reference>
<dbReference type="InterPro" id="IPR014710">
    <property type="entry name" value="RmlC-like_jellyroll"/>
</dbReference>
<evidence type="ECO:0000256" key="6">
    <source>
        <dbReference type="ARBA" id="ARBA00023134"/>
    </source>
</evidence>
<dbReference type="PANTHER" id="PTHR46390">
    <property type="entry name" value="MANNOSE-1-PHOSPHATE GUANYLYLTRANSFERASE"/>
    <property type="match status" value="1"/>
</dbReference>
<dbReference type="STRING" id="717231.Flexsi_0215"/>
<dbReference type="Gene3D" id="3.90.550.10">
    <property type="entry name" value="Spore Coat Polysaccharide Biosynthesis Protein SpsA, Chain A"/>
    <property type="match status" value="1"/>
</dbReference>
<feature type="domain" description="Nucleotidyl transferase" evidence="9">
    <location>
        <begin position="3"/>
        <end position="276"/>
    </location>
</feature>
<evidence type="ECO:0000313" key="13">
    <source>
        <dbReference type="Proteomes" id="UP000006621"/>
    </source>
</evidence>
<dbReference type="GO" id="GO:0005525">
    <property type="term" value="F:GTP binding"/>
    <property type="evidence" value="ECO:0007669"/>
    <property type="project" value="UniProtKB-KW"/>
</dbReference>
<dbReference type="SUPFAM" id="SSF53448">
    <property type="entry name" value="Nucleotide-diphospho-sugar transferases"/>
    <property type="match status" value="1"/>
</dbReference>
<dbReference type="CDD" id="cd02213">
    <property type="entry name" value="cupin_PMI_typeII_C"/>
    <property type="match status" value="1"/>
</dbReference>
<evidence type="ECO:0000256" key="1">
    <source>
        <dbReference type="ARBA" id="ARBA00006115"/>
    </source>
</evidence>
<dbReference type="CDD" id="cd02509">
    <property type="entry name" value="GDP-M1P_Guanylyltransferase"/>
    <property type="match status" value="1"/>
</dbReference>
<dbReference type="GO" id="GO:0009298">
    <property type="term" value="P:GDP-mannose biosynthetic process"/>
    <property type="evidence" value="ECO:0007669"/>
    <property type="project" value="TreeGrafter"/>
</dbReference>
<feature type="domain" description="Mannose-6-phosphate isomerase type II C-terminal" evidence="10">
    <location>
        <begin position="350"/>
        <end position="463"/>
    </location>
</feature>
<evidence type="ECO:0000256" key="5">
    <source>
        <dbReference type="ARBA" id="ARBA00022741"/>
    </source>
</evidence>
<dbReference type="Pfam" id="PF22640">
    <property type="entry name" value="ManC_GMP_beta-helix"/>
    <property type="match status" value="1"/>
</dbReference>
<dbReference type="InterPro" id="IPR005835">
    <property type="entry name" value="NTP_transferase_dom"/>
</dbReference>
<dbReference type="InterPro" id="IPR006375">
    <property type="entry name" value="Man1P_GuaTrfase/Man6P_Isoase"/>
</dbReference>
<feature type="domain" description="MannoseP isomerase/GMP-like beta-helix" evidence="11">
    <location>
        <begin position="294"/>
        <end position="345"/>
    </location>
</feature>
<evidence type="ECO:0000256" key="3">
    <source>
        <dbReference type="ARBA" id="ARBA00022679"/>
    </source>
</evidence>
<dbReference type="InterPro" id="IPR049577">
    <property type="entry name" value="GMPP_N"/>
</dbReference>